<feature type="binding site" evidence="16">
    <location>
        <position position="408"/>
    </location>
    <ligand>
        <name>Zn(2+)</name>
        <dbReference type="ChEBI" id="CHEBI:29105"/>
        <note>catalytic</note>
    </ligand>
</feature>
<dbReference type="GO" id="GO:0071586">
    <property type="term" value="P:CAAX-box protein processing"/>
    <property type="evidence" value="ECO:0007669"/>
    <property type="project" value="InterPro"/>
</dbReference>
<evidence type="ECO:0000259" key="19">
    <source>
        <dbReference type="Pfam" id="PF16491"/>
    </source>
</evidence>
<evidence type="ECO:0000256" key="14">
    <source>
        <dbReference type="ARBA" id="ARBA00083451"/>
    </source>
</evidence>
<dbReference type="Proteomes" id="UP000245383">
    <property type="component" value="Unassembled WGS sequence"/>
</dbReference>
<dbReference type="GO" id="GO:0004222">
    <property type="term" value="F:metalloendopeptidase activity"/>
    <property type="evidence" value="ECO:0007669"/>
    <property type="project" value="InterPro"/>
</dbReference>
<evidence type="ECO:0000313" key="21">
    <source>
        <dbReference type="Proteomes" id="UP000245383"/>
    </source>
</evidence>
<feature type="transmembrane region" description="Helical" evidence="17">
    <location>
        <begin position="41"/>
        <end position="60"/>
    </location>
</feature>
<dbReference type="AlphaFoldDB" id="A0A2T9Y9P5"/>
<keyword evidence="6" id="KW-0378">Hydrolase</keyword>
<evidence type="ECO:0000256" key="13">
    <source>
        <dbReference type="ARBA" id="ARBA00060927"/>
    </source>
</evidence>
<evidence type="ECO:0000256" key="11">
    <source>
        <dbReference type="ARBA" id="ARBA00023136"/>
    </source>
</evidence>
<feature type="binding site" evidence="16">
    <location>
        <position position="486"/>
    </location>
    <ligand>
        <name>Zn(2+)</name>
        <dbReference type="ChEBI" id="CHEBI:29105"/>
        <note>catalytic</note>
    </ligand>
</feature>
<dbReference type="Pfam" id="PF16491">
    <property type="entry name" value="Peptidase_M48_N"/>
    <property type="match status" value="1"/>
</dbReference>
<dbReference type="EMBL" id="MBFR01000343">
    <property type="protein sequence ID" value="PVU89046.1"/>
    <property type="molecule type" value="Genomic_DNA"/>
</dbReference>
<feature type="transmembrane region" description="Helical" evidence="17">
    <location>
        <begin position="196"/>
        <end position="214"/>
    </location>
</feature>
<evidence type="ECO:0000256" key="3">
    <source>
        <dbReference type="ARBA" id="ARBA00022670"/>
    </source>
</evidence>
<comment type="cofactor">
    <cofactor evidence="16">
        <name>Zn(2+)</name>
        <dbReference type="ChEBI" id="CHEBI:29105"/>
    </cofactor>
    <text evidence="16">Binds 1 zinc ion per subunit.</text>
</comment>
<dbReference type="EC" id="3.4.24.84" evidence="2"/>
<feature type="active site" description="Proton donor" evidence="15">
    <location>
        <position position="490"/>
    </location>
</feature>
<evidence type="ECO:0000256" key="12">
    <source>
        <dbReference type="ARBA" id="ARBA00044456"/>
    </source>
</evidence>
<name>A0A2T9Y9P5_9FUNG</name>
<feature type="transmembrane region" description="Helical" evidence="17">
    <location>
        <begin position="418"/>
        <end position="436"/>
    </location>
</feature>
<evidence type="ECO:0000256" key="7">
    <source>
        <dbReference type="ARBA" id="ARBA00022824"/>
    </source>
</evidence>
<evidence type="ECO:0000256" key="17">
    <source>
        <dbReference type="SAM" id="Phobius"/>
    </source>
</evidence>
<keyword evidence="21" id="KW-1185">Reference proteome</keyword>
<dbReference type="InterPro" id="IPR032456">
    <property type="entry name" value="Peptidase_M48_N"/>
</dbReference>
<keyword evidence="4 17" id="KW-0812">Transmembrane</keyword>
<gene>
    <name evidence="20" type="ORF">BB561_005580</name>
</gene>
<protein>
    <recommendedName>
        <fullName evidence="2">Ste24 endopeptidase</fullName>
        <ecNumber evidence="2">3.4.24.84</ecNumber>
    </recommendedName>
    <alternativeName>
        <fullName evidence="14">Prenyl protein-specific endoprotease 1</fullName>
    </alternativeName>
</protein>
<sequence length="550" mass="63039">MGTAQDPTVSRVELTEEQKHENEALAKIVKTQGFVDDIIDGIYLAVIAISLVLIILFVAISPNLPDFFPAFKVFYRIPAILTALPQTITELPKLAQNAYVHFPTDYAQFSALSATFFALTAQYLTTIDYKSLIICFSWGAYIWDAYLDIRQRDMLHEIYRPAAIRPLVTRKAFLEANAYGLDKSSLKMLQSLVEQIKTTLVLVYDVLPYIWYSTGDFMLARLGLGPEYEITHSIIFFIFTTLLSTITTIPFDLYGTFIVEAKHGFNKQTISLFFSDMLKTLALTFSLGSLVLSGLLWTIKKTGSNFYYYVMVFMMCVQFIGFTIFPTWIQPLFNKFDVLEDGELKTAIEALATRVNYPLKKLYVVDGSKRSGHSNAYMYGFFKNKRIVLFDTLIKQTNTQEVCAILAHELGHWKHNHVLKMLFASQVQIFVIFYMFSLVITQSKMYTDFGFSTMPVFIGFMFYQYLYVPIDTIVTFFFNRLSRKNEFEADAFSKKLGYQEELKQGLIKIHIENKGNLNPDKVYSAYHYSHPPLVERLAALSDPNVAPKSD</sequence>
<comment type="catalytic activity">
    <reaction evidence="12">
        <text>Hydrolyzes the peptide bond -P2-(S-farnesyl or geranylgeranyl)C-P1'-P2'-P3'-COOH where P1' and P2' are amino acids with aliphatic side chains and P3' is any C-terminal residue.</text>
        <dbReference type="EC" id="3.4.24.84"/>
    </reaction>
</comment>
<feature type="transmembrane region" description="Helical" evidence="17">
    <location>
        <begin position="234"/>
        <end position="259"/>
    </location>
</feature>
<evidence type="ECO:0000259" key="18">
    <source>
        <dbReference type="Pfam" id="PF01435"/>
    </source>
</evidence>
<dbReference type="PANTHER" id="PTHR10120">
    <property type="entry name" value="CAAX PRENYL PROTEASE 1"/>
    <property type="match status" value="1"/>
</dbReference>
<comment type="subcellular location">
    <subcellularLocation>
        <location evidence="1">Endoplasmic reticulum membrane</location>
        <topology evidence="1">Multi-pass membrane protein</topology>
    </subcellularLocation>
</comment>
<keyword evidence="3" id="KW-0645">Protease</keyword>
<evidence type="ECO:0000256" key="10">
    <source>
        <dbReference type="ARBA" id="ARBA00023049"/>
    </source>
</evidence>
<dbReference type="GO" id="GO:0005789">
    <property type="term" value="C:endoplasmic reticulum membrane"/>
    <property type="evidence" value="ECO:0007669"/>
    <property type="project" value="UniProtKB-SubCell"/>
</dbReference>
<feature type="transmembrane region" description="Helical" evidence="17">
    <location>
        <begin position="456"/>
        <end position="478"/>
    </location>
</feature>
<dbReference type="InterPro" id="IPR027057">
    <property type="entry name" value="CAXX_Prtase_1"/>
</dbReference>
<evidence type="ECO:0000256" key="2">
    <source>
        <dbReference type="ARBA" id="ARBA00012336"/>
    </source>
</evidence>
<keyword evidence="11 17" id="KW-0472">Membrane</keyword>
<feature type="domain" description="CAAX prenyl protease 1 N-terminal" evidence="19">
    <location>
        <begin position="160"/>
        <end position="335"/>
    </location>
</feature>
<feature type="active site" evidence="15">
    <location>
        <position position="409"/>
    </location>
</feature>
<accession>A0A2T9Y9P5</accession>
<feature type="transmembrane region" description="Helical" evidence="17">
    <location>
        <begin position="280"/>
        <end position="300"/>
    </location>
</feature>
<evidence type="ECO:0000256" key="4">
    <source>
        <dbReference type="ARBA" id="ARBA00022692"/>
    </source>
</evidence>
<evidence type="ECO:0000256" key="16">
    <source>
        <dbReference type="PIRSR" id="PIRSR627057-2"/>
    </source>
</evidence>
<comment type="similarity">
    <text evidence="13">Belongs to the peptidase M48A family.</text>
</comment>
<keyword evidence="5 16" id="KW-0479">Metal-binding</keyword>
<dbReference type="OrthoDB" id="360839at2759"/>
<evidence type="ECO:0000256" key="1">
    <source>
        <dbReference type="ARBA" id="ARBA00004477"/>
    </source>
</evidence>
<evidence type="ECO:0000313" key="20">
    <source>
        <dbReference type="EMBL" id="PVU89046.1"/>
    </source>
</evidence>
<evidence type="ECO:0000256" key="9">
    <source>
        <dbReference type="ARBA" id="ARBA00022989"/>
    </source>
</evidence>
<dbReference type="GO" id="GO:0046872">
    <property type="term" value="F:metal ion binding"/>
    <property type="evidence" value="ECO:0007669"/>
    <property type="project" value="UniProtKB-KW"/>
</dbReference>
<reference evidence="20 21" key="1">
    <citation type="journal article" date="2018" name="MBio">
        <title>Comparative Genomics Reveals the Core Gene Toolbox for the Fungus-Insect Symbiosis.</title>
        <authorList>
            <person name="Wang Y."/>
            <person name="Stata M."/>
            <person name="Wang W."/>
            <person name="Stajich J.E."/>
            <person name="White M.M."/>
            <person name="Moncalvo J.M."/>
        </authorList>
    </citation>
    <scope>NUCLEOTIDE SEQUENCE [LARGE SCALE GENOMIC DNA]</scope>
    <source>
        <strain evidence="20 21">SWE-8-4</strain>
    </source>
</reference>
<dbReference type="Gene3D" id="3.30.2010.10">
    <property type="entry name" value="Metalloproteases ('zincins'), catalytic domain"/>
    <property type="match status" value="1"/>
</dbReference>
<keyword evidence="7" id="KW-0256">Endoplasmic reticulum</keyword>
<comment type="caution">
    <text evidence="20">The sequence shown here is derived from an EMBL/GenBank/DDBJ whole genome shotgun (WGS) entry which is preliminary data.</text>
</comment>
<proteinExistence type="inferred from homology"/>
<keyword evidence="10" id="KW-0482">Metalloprotease</keyword>
<dbReference type="Pfam" id="PF01435">
    <property type="entry name" value="Peptidase_M48"/>
    <property type="match status" value="1"/>
</dbReference>
<feature type="binding site" evidence="16">
    <location>
        <position position="412"/>
    </location>
    <ligand>
        <name>Zn(2+)</name>
        <dbReference type="ChEBI" id="CHEBI:29105"/>
        <note>catalytic</note>
    </ligand>
</feature>
<keyword evidence="9 17" id="KW-1133">Transmembrane helix</keyword>
<evidence type="ECO:0000256" key="6">
    <source>
        <dbReference type="ARBA" id="ARBA00022801"/>
    </source>
</evidence>
<organism evidence="20 21">
    <name type="scientific">Smittium simulii</name>
    <dbReference type="NCBI Taxonomy" id="133385"/>
    <lineage>
        <taxon>Eukaryota</taxon>
        <taxon>Fungi</taxon>
        <taxon>Fungi incertae sedis</taxon>
        <taxon>Zoopagomycota</taxon>
        <taxon>Kickxellomycotina</taxon>
        <taxon>Harpellomycetes</taxon>
        <taxon>Harpellales</taxon>
        <taxon>Legeriomycetaceae</taxon>
        <taxon>Smittium</taxon>
    </lineage>
</organism>
<feature type="transmembrane region" description="Helical" evidence="17">
    <location>
        <begin position="306"/>
        <end position="325"/>
    </location>
</feature>
<dbReference type="InterPro" id="IPR001915">
    <property type="entry name" value="Peptidase_M48"/>
</dbReference>
<evidence type="ECO:0000256" key="15">
    <source>
        <dbReference type="PIRSR" id="PIRSR627057-1"/>
    </source>
</evidence>
<dbReference type="CDD" id="cd07343">
    <property type="entry name" value="M48A_Zmpste24p_like"/>
    <property type="match status" value="1"/>
</dbReference>
<feature type="domain" description="Peptidase M48" evidence="18">
    <location>
        <begin position="340"/>
        <end position="542"/>
    </location>
</feature>
<evidence type="ECO:0000256" key="8">
    <source>
        <dbReference type="ARBA" id="ARBA00022833"/>
    </source>
</evidence>
<keyword evidence="8 16" id="KW-0862">Zinc</keyword>
<evidence type="ECO:0000256" key="5">
    <source>
        <dbReference type="ARBA" id="ARBA00022723"/>
    </source>
</evidence>
<dbReference type="STRING" id="133385.A0A2T9Y9P5"/>
<dbReference type="FunFam" id="3.30.2010.10:FF:000002">
    <property type="entry name" value="CAAX prenyl protease"/>
    <property type="match status" value="1"/>
</dbReference>